<organism evidence="1 2">
    <name type="scientific">Ricinus communis</name>
    <name type="common">Castor bean</name>
    <dbReference type="NCBI Taxonomy" id="3988"/>
    <lineage>
        <taxon>Eukaryota</taxon>
        <taxon>Viridiplantae</taxon>
        <taxon>Streptophyta</taxon>
        <taxon>Embryophyta</taxon>
        <taxon>Tracheophyta</taxon>
        <taxon>Spermatophyta</taxon>
        <taxon>Magnoliopsida</taxon>
        <taxon>eudicotyledons</taxon>
        <taxon>Gunneridae</taxon>
        <taxon>Pentapetalae</taxon>
        <taxon>rosids</taxon>
        <taxon>fabids</taxon>
        <taxon>Malpighiales</taxon>
        <taxon>Euphorbiaceae</taxon>
        <taxon>Acalyphoideae</taxon>
        <taxon>Acalypheae</taxon>
        <taxon>Ricinus</taxon>
    </lineage>
</organism>
<dbReference type="InParanoid" id="B9RHD5"/>
<sequence>MSFKKDNRENRKHEDSYLLKFLSSWHSSVSSSVFMAAVREADSDTHSQVWHRSVSFFIAVRSRKCNAVAHGLAKVALHADGVQVWIEDDGPSWLHYLIFAELALIARFVRCLATL</sequence>
<dbReference type="Proteomes" id="UP000008311">
    <property type="component" value="Unassembled WGS sequence"/>
</dbReference>
<accession>B9RHD5</accession>
<name>B9RHD5_RICCO</name>
<gene>
    <name evidence="1" type="ORF">RCOM_1450330</name>
</gene>
<dbReference type="EMBL" id="EQ973778">
    <property type="protein sequence ID" value="EEF49497.1"/>
    <property type="molecule type" value="Genomic_DNA"/>
</dbReference>
<protein>
    <submittedName>
        <fullName evidence="1">Uncharacterized protein</fullName>
    </submittedName>
</protein>
<dbReference type="AlphaFoldDB" id="B9RHD5"/>
<proteinExistence type="predicted"/>
<keyword evidence="2" id="KW-1185">Reference proteome</keyword>
<reference evidence="2" key="1">
    <citation type="journal article" date="2010" name="Nat. Biotechnol.">
        <title>Draft genome sequence of the oilseed species Ricinus communis.</title>
        <authorList>
            <person name="Chan A.P."/>
            <person name="Crabtree J."/>
            <person name="Zhao Q."/>
            <person name="Lorenzi H."/>
            <person name="Orvis J."/>
            <person name="Puiu D."/>
            <person name="Melake-Berhan A."/>
            <person name="Jones K.M."/>
            <person name="Redman J."/>
            <person name="Chen G."/>
            <person name="Cahoon E.B."/>
            <person name="Gedil M."/>
            <person name="Stanke M."/>
            <person name="Haas B.J."/>
            <person name="Wortman J.R."/>
            <person name="Fraser-Liggett C.M."/>
            <person name="Ravel J."/>
            <person name="Rabinowicz P.D."/>
        </authorList>
    </citation>
    <scope>NUCLEOTIDE SEQUENCE [LARGE SCALE GENOMIC DNA]</scope>
    <source>
        <strain evidence="2">cv. Hale</strain>
    </source>
</reference>
<evidence type="ECO:0000313" key="2">
    <source>
        <dbReference type="Proteomes" id="UP000008311"/>
    </source>
</evidence>
<evidence type="ECO:0000313" key="1">
    <source>
        <dbReference type="EMBL" id="EEF49497.1"/>
    </source>
</evidence>